<keyword evidence="2" id="KW-1185">Reference proteome</keyword>
<comment type="caution">
    <text evidence="1">The sequence shown here is derived from an EMBL/GenBank/DDBJ whole genome shotgun (WGS) entry which is preliminary data.</text>
</comment>
<evidence type="ECO:0000313" key="2">
    <source>
        <dbReference type="Proteomes" id="UP001302126"/>
    </source>
</evidence>
<reference evidence="1" key="1">
    <citation type="journal article" date="2023" name="Mol. Phylogenet. Evol.">
        <title>Genome-scale phylogeny and comparative genomics of the fungal order Sordariales.</title>
        <authorList>
            <person name="Hensen N."/>
            <person name="Bonometti L."/>
            <person name="Westerberg I."/>
            <person name="Brannstrom I.O."/>
            <person name="Guillou S."/>
            <person name="Cros-Aarteil S."/>
            <person name="Calhoun S."/>
            <person name="Haridas S."/>
            <person name="Kuo A."/>
            <person name="Mondo S."/>
            <person name="Pangilinan J."/>
            <person name="Riley R."/>
            <person name="LaButti K."/>
            <person name="Andreopoulos B."/>
            <person name="Lipzen A."/>
            <person name="Chen C."/>
            <person name="Yan M."/>
            <person name="Daum C."/>
            <person name="Ng V."/>
            <person name="Clum A."/>
            <person name="Steindorff A."/>
            <person name="Ohm R.A."/>
            <person name="Martin F."/>
            <person name="Silar P."/>
            <person name="Natvig D.O."/>
            <person name="Lalanne C."/>
            <person name="Gautier V."/>
            <person name="Ament-Velasquez S.L."/>
            <person name="Kruys A."/>
            <person name="Hutchinson M.I."/>
            <person name="Powell A.J."/>
            <person name="Barry K."/>
            <person name="Miller A.N."/>
            <person name="Grigoriev I.V."/>
            <person name="Debuchy R."/>
            <person name="Gladieux P."/>
            <person name="Hiltunen Thoren M."/>
            <person name="Johannesson H."/>
        </authorList>
    </citation>
    <scope>NUCLEOTIDE SEQUENCE</scope>
    <source>
        <strain evidence="1">PSN309</strain>
    </source>
</reference>
<dbReference type="EMBL" id="MU864542">
    <property type="protein sequence ID" value="KAK4183522.1"/>
    <property type="molecule type" value="Genomic_DNA"/>
</dbReference>
<accession>A0AAN6WNH7</accession>
<dbReference type="AlphaFoldDB" id="A0AAN6WNH7"/>
<reference evidence="1" key="2">
    <citation type="submission" date="2023-05" db="EMBL/GenBank/DDBJ databases">
        <authorList>
            <consortium name="Lawrence Berkeley National Laboratory"/>
            <person name="Steindorff A."/>
            <person name="Hensen N."/>
            <person name="Bonometti L."/>
            <person name="Westerberg I."/>
            <person name="Brannstrom I.O."/>
            <person name="Guillou S."/>
            <person name="Cros-Aarteil S."/>
            <person name="Calhoun S."/>
            <person name="Haridas S."/>
            <person name="Kuo A."/>
            <person name="Mondo S."/>
            <person name="Pangilinan J."/>
            <person name="Riley R."/>
            <person name="Labutti K."/>
            <person name="Andreopoulos B."/>
            <person name="Lipzen A."/>
            <person name="Chen C."/>
            <person name="Yanf M."/>
            <person name="Daum C."/>
            <person name="Ng V."/>
            <person name="Clum A."/>
            <person name="Ohm R."/>
            <person name="Martin F."/>
            <person name="Silar P."/>
            <person name="Natvig D."/>
            <person name="Lalanne C."/>
            <person name="Gautier V."/>
            <person name="Ament-Velasquez S.L."/>
            <person name="Kruys A."/>
            <person name="Hutchinson M.I."/>
            <person name="Powell A.J."/>
            <person name="Barry K."/>
            <person name="Miller A.N."/>
            <person name="Grigoriev I.V."/>
            <person name="Debuchy R."/>
            <person name="Gladieux P."/>
            <person name="Thoren M.H."/>
            <person name="Johannesson H."/>
        </authorList>
    </citation>
    <scope>NUCLEOTIDE SEQUENCE</scope>
    <source>
        <strain evidence="1">PSN309</strain>
    </source>
</reference>
<gene>
    <name evidence="1" type="ORF">QBC35DRAFT_542913</name>
</gene>
<proteinExistence type="predicted"/>
<sequence>MTLEERQDCPSDGFLEWLRKRVLSHETDFESIQAGLDHVSTACGDTRAQIKEFREWMTDWVDLSNEVRNWIDDELVMCLQEFARKGKLQETDAELLLWIAKCHHEDDADDIHEYFTNTVFEAVCPRRHSPPMFIRFLVDLQGAIDSEELDKKSFRPLVELLPFLGKICDTVIYGLSRERSASSVESASDNEEEEPVVEVVGDQDGPYYQHHCDLYSSILRSYLKTCVDPKPVHNPSLIRRPVPACLAGNRTCTACSSLNRFLRNPDQNLAKLPTTDLDSREHLIKVVAPAPGVYVVTDTPGNMPIVHVRKNFRPEKLKMARWEKKANEAKMALQKHL</sequence>
<protein>
    <submittedName>
        <fullName evidence="1">Uncharacterized protein</fullName>
    </submittedName>
</protein>
<name>A0AAN6WNH7_9PEZI</name>
<dbReference type="Proteomes" id="UP001302126">
    <property type="component" value="Unassembled WGS sequence"/>
</dbReference>
<organism evidence="1 2">
    <name type="scientific">Podospora australis</name>
    <dbReference type="NCBI Taxonomy" id="1536484"/>
    <lineage>
        <taxon>Eukaryota</taxon>
        <taxon>Fungi</taxon>
        <taxon>Dikarya</taxon>
        <taxon>Ascomycota</taxon>
        <taxon>Pezizomycotina</taxon>
        <taxon>Sordariomycetes</taxon>
        <taxon>Sordariomycetidae</taxon>
        <taxon>Sordariales</taxon>
        <taxon>Podosporaceae</taxon>
        <taxon>Podospora</taxon>
    </lineage>
</organism>
<evidence type="ECO:0000313" key="1">
    <source>
        <dbReference type="EMBL" id="KAK4183522.1"/>
    </source>
</evidence>